<dbReference type="EMBL" id="JAACFV010000108">
    <property type="protein sequence ID" value="KAF7505478.1"/>
    <property type="molecule type" value="Genomic_DNA"/>
</dbReference>
<organism evidence="1 2">
    <name type="scientific">Endocarpon pusillum</name>
    <dbReference type="NCBI Taxonomy" id="364733"/>
    <lineage>
        <taxon>Eukaryota</taxon>
        <taxon>Fungi</taxon>
        <taxon>Dikarya</taxon>
        <taxon>Ascomycota</taxon>
        <taxon>Pezizomycotina</taxon>
        <taxon>Eurotiomycetes</taxon>
        <taxon>Chaetothyriomycetidae</taxon>
        <taxon>Verrucariales</taxon>
        <taxon>Verrucariaceae</taxon>
        <taxon>Endocarpon</taxon>
    </lineage>
</organism>
<dbReference type="Proteomes" id="UP000606974">
    <property type="component" value="Unassembled WGS sequence"/>
</dbReference>
<sequence length="113" mass="12609">MTVVPLPSKTVAWKYTIDRYLSSLSDTQRKTFSTPATPEECLDLIRQAQGRKKYDRFIVALRPLIEPLKRFEGSIDVLVQAQSGIASPIWGPLRMVVTVGLSANSYNIPLALC</sequence>
<name>A0A8H7AAZ0_9EURO</name>
<proteinExistence type="predicted"/>
<evidence type="ECO:0000313" key="2">
    <source>
        <dbReference type="Proteomes" id="UP000606974"/>
    </source>
</evidence>
<protein>
    <submittedName>
        <fullName evidence="1">Uncharacterized protein</fullName>
    </submittedName>
</protein>
<evidence type="ECO:0000313" key="1">
    <source>
        <dbReference type="EMBL" id="KAF7505478.1"/>
    </source>
</evidence>
<gene>
    <name evidence="1" type="ORF">GJ744_000725</name>
</gene>
<dbReference type="AlphaFoldDB" id="A0A8H7AAZ0"/>
<dbReference type="OrthoDB" id="194358at2759"/>
<accession>A0A8H7AAZ0</accession>
<reference evidence="1" key="1">
    <citation type="submission" date="2020-02" db="EMBL/GenBank/DDBJ databases">
        <authorList>
            <person name="Palmer J.M."/>
        </authorList>
    </citation>
    <scope>NUCLEOTIDE SEQUENCE</scope>
    <source>
        <strain evidence="1">EPUS1.4</strain>
        <tissue evidence="1">Thallus</tissue>
    </source>
</reference>
<comment type="caution">
    <text evidence="1">The sequence shown here is derived from an EMBL/GenBank/DDBJ whole genome shotgun (WGS) entry which is preliminary data.</text>
</comment>
<keyword evidence="2" id="KW-1185">Reference proteome</keyword>